<reference evidence="1" key="1">
    <citation type="journal article" date="2014" name="Front. Microbiol.">
        <title>High frequency of phylogenetically diverse reductive dehalogenase-homologous genes in deep subseafloor sedimentary metagenomes.</title>
        <authorList>
            <person name="Kawai M."/>
            <person name="Futagami T."/>
            <person name="Toyoda A."/>
            <person name="Takaki Y."/>
            <person name="Nishi S."/>
            <person name="Hori S."/>
            <person name="Arai W."/>
            <person name="Tsubouchi T."/>
            <person name="Morono Y."/>
            <person name="Uchiyama I."/>
            <person name="Ito T."/>
            <person name="Fujiyama A."/>
            <person name="Inagaki F."/>
            <person name="Takami H."/>
        </authorList>
    </citation>
    <scope>NUCLEOTIDE SEQUENCE</scope>
    <source>
        <strain evidence="1">Expedition CK06-06</strain>
    </source>
</reference>
<evidence type="ECO:0000313" key="1">
    <source>
        <dbReference type="EMBL" id="GAG50909.1"/>
    </source>
</evidence>
<dbReference type="AlphaFoldDB" id="X0Y4P7"/>
<name>X0Y4P7_9ZZZZ</name>
<organism evidence="1">
    <name type="scientific">marine sediment metagenome</name>
    <dbReference type="NCBI Taxonomy" id="412755"/>
    <lineage>
        <taxon>unclassified sequences</taxon>
        <taxon>metagenomes</taxon>
        <taxon>ecological metagenomes</taxon>
    </lineage>
</organism>
<dbReference type="EMBL" id="BARS01054687">
    <property type="protein sequence ID" value="GAG50909.1"/>
    <property type="molecule type" value="Genomic_DNA"/>
</dbReference>
<gene>
    <name evidence="1" type="ORF">S01H1_80905</name>
</gene>
<protein>
    <submittedName>
        <fullName evidence="1">Uncharacterized protein</fullName>
    </submittedName>
</protein>
<comment type="caution">
    <text evidence="1">The sequence shown here is derived from an EMBL/GenBank/DDBJ whole genome shotgun (WGS) entry which is preliminary data.</text>
</comment>
<sequence length="99" mass="11802">MLKATESLEEKAREISQDYERRKSEITAPDFPIIEFLYKIQAGIIHHGGNIERRQRLIDIFNSLPLLYRKHAYQNYERDGLVTNREQYTLKMEESTQSK</sequence>
<accession>X0Y4P7</accession>
<proteinExistence type="predicted"/>